<evidence type="ECO:0000256" key="1">
    <source>
        <dbReference type="SAM" id="MobiDB-lite"/>
    </source>
</evidence>
<name>A0A0C1ZNZ0_9BACT</name>
<dbReference type="InterPro" id="IPR050361">
    <property type="entry name" value="MPP/UQCRC_Complex"/>
</dbReference>
<dbReference type="InterPro" id="IPR007863">
    <property type="entry name" value="Peptidase_M16_C"/>
</dbReference>
<evidence type="ECO:0000259" key="4">
    <source>
        <dbReference type="Pfam" id="PF05193"/>
    </source>
</evidence>
<dbReference type="GO" id="GO:0046872">
    <property type="term" value="F:metal ion binding"/>
    <property type="evidence" value="ECO:0007669"/>
    <property type="project" value="InterPro"/>
</dbReference>
<gene>
    <name evidence="5" type="ORF">DB30_01106</name>
</gene>
<dbReference type="SUPFAM" id="SSF63411">
    <property type="entry name" value="LuxS/MPP-like metallohydrolase"/>
    <property type="match status" value="2"/>
</dbReference>
<protein>
    <submittedName>
        <fullName evidence="5">Peptidase, M16 family protein</fullName>
    </submittedName>
</protein>
<dbReference type="InterPro" id="IPR011765">
    <property type="entry name" value="Pept_M16_N"/>
</dbReference>
<evidence type="ECO:0000313" key="5">
    <source>
        <dbReference type="EMBL" id="KIG12748.1"/>
    </source>
</evidence>
<feature type="region of interest" description="Disordered" evidence="1">
    <location>
        <begin position="177"/>
        <end position="199"/>
    </location>
</feature>
<feature type="domain" description="Peptidase M16 N-terminal" evidence="3">
    <location>
        <begin position="84"/>
        <end position="189"/>
    </location>
</feature>
<dbReference type="PANTHER" id="PTHR11851:SF224">
    <property type="entry name" value="PROCESSING PROTEASE"/>
    <property type="match status" value="1"/>
</dbReference>
<dbReference type="PANTHER" id="PTHR11851">
    <property type="entry name" value="METALLOPROTEASE"/>
    <property type="match status" value="1"/>
</dbReference>
<evidence type="ECO:0000313" key="6">
    <source>
        <dbReference type="Proteomes" id="UP000031599"/>
    </source>
</evidence>
<dbReference type="Pfam" id="PF00675">
    <property type="entry name" value="Peptidase_M16"/>
    <property type="match status" value="1"/>
</dbReference>
<feature type="chain" id="PRO_5002144632" evidence="2">
    <location>
        <begin position="27"/>
        <end position="509"/>
    </location>
</feature>
<comment type="caution">
    <text evidence="5">The sequence shown here is derived from an EMBL/GenBank/DDBJ whole genome shotgun (WGS) entry which is preliminary data.</text>
</comment>
<feature type="domain" description="Peptidase M16 C-terminal" evidence="4">
    <location>
        <begin position="231"/>
        <end position="414"/>
    </location>
</feature>
<dbReference type="PROSITE" id="PS51257">
    <property type="entry name" value="PROKAR_LIPOPROTEIN"/>
    <property type="match status" value="1"/>
</dbReference>
<feature type="signal peptide" evidence="2">
    <location>
        <begin position="1"/>
        <end position="26"/>
    </location>
</feature>
<dbReference type="EMBL" id="JMCC02000120">
    <property type="protein sequence ID" value="KIG12748.1"/>
    <property type="molecule type" value="Genomic_DNA"/>
</dbReference>
<evidence type="ECO:0000256" key="2">
    <source>
        <dbReference type="SAM" id="SignalP"/>
    </source>
</evidence>
<dbReference type="AlphaFoldDB" id="A0A0C1ZNZ0"/>
<dbReference type="Proteomes" id="UP000031599">
    <property type="component" value="Unassembled WGS sequence"/>
</dbReference>
<organism evidence="5 6">
    <name type="scientific">Enhygromyxa salina</name>
    <dbReference type="NCBI Taxonomy" id="215803"/>
    <lineage>
        <taxon>Bacteria</taxon>
        <taxon>Pseudomonadati</taxon>
        <taxon>Myxococcota</taxon>
        <taxon>Polyangia</taxon>
        <taxon>Nannocystales</taxon>
        <taxon>Nannocystaceae</taxon>
        <taxon>Enhygromyxa</taxon>
    </lineage>
</organism>
<feature type="compositionally biased region" description="Basic and acidic residues" evidence="1">
    <location>
        <begin position="177"/>
        <end position="198"/>
    </location>
</feature>
<dbReference type="RefSeq" id="WP_052557184.1">
    <property type="nucleotide sequence ID" value="NZ_JMCC02000120.1"/>
</dbReference>
<evidence type="ECO:0000259" key="3">
    <source>
        <dbReference type="Pfam" id="PF00675"/>
    </source>
</evidence>
<sequence length="509" mass="56087">MNIDIRHRFISIAAGAGLFASLGLTACDKNTEEPTPPVEVVQVDTPPAEPARVYPEPPAPSEQRSVNFPALQKFELPNKLMVYIVENHEVPLVDVQLVVKAGTINDDLIGAMTASMLTEGTKKRSKAKIDESIEQLGSNLSAGAGEHNSFIQTRVLTPNLKFALELVNDVAQNPKFDKDALDKQKDQQKVAVKGEKSDGGALAQRLTQKLLFPPGHPYAPDFPTDAEIDAVTPEALRAFHDLYYRPGNAYLILSGDVTQADVQKLVESTLGRWKPYEGEVPPHPLEAFSGADYQKAVPTELAVHIVDRNQISSDIVIANVNSVARNSPEWEKMAAVTKLFGGGMSSRLFRDIREERKLTYNIGSYQAPEKAIGAFVIVTQTKETDEMLSALLGHIDRLRTTDPTEQEFKAAVDNMALSFPLQIETASQIASKVGTMLTYNLPDDYYNNYIEEVRKIELGDIKDTAAKHIHTTPVIVIVGKAAKVKKQLKDVKELEGAKVYEYDTDLKPL</sequence>
<accession>A0A0C1ZNZ0</accession>
<dbReference type="Pfam" id="PF05193">
    <property type="entry name" value="Peptidase_M16_C"/>
    <property type="match status" value="1"/>
</dbReference>
<keyword evidence="2" id="KW-0732">Signal</keyword>
<dbReference type="InterPro" id="IPR011249">
    <property type="entry name" value="Metalloenz_LuxS/M16"/>
</dbReference>
<dbReference type="Gene3D" id="3.30.830.10">
    <property type="entry name" value="Metalloenzyme, LuxS/M16 peptidase-like"/>
    <property type="match status" value="2"/>
</dbReference>
<reference evidence="5 6" key="1">
    <citation type="submission" date="2014-12" db="EMBL/GenBank/DDBJ databases">
        <title>Genome assembly of Enhygromyxa salina DSM 15201.</title>
        <authorList>
            <person name="Sharma G."/>
            <person name="Subramanian S."/>
        </authorList>
    </citation>
    <scope>NUCLEOTIDE SEQUENCE [LARGE SCALE GENOMIC DNA]</scope>
    <source>
        <strain evidence="5 6">DSM 15201</strain>
    </source>
</reference>
<proteinExistence type="predicted"/>